<comment type="caution">
    <text evidence="1">The sequence shown here is derived from an EMBL/GenBank/DDBJ whole genome shotgun (WGS) entry which is preliminary data.</text>
</comment>
<evidence type="ECO:0000313" key="1">
    <source>
        <dbReference type="EMBL" id="MBP2296747.1"/>
    </source>
</evidence>
<dbReference type="RefSeq" id="WP_246501084.1">
    <property type="nucleotide sequence ID" value="NZ_JAGINP010000034.1"/>
</dbReference>
<accession>A0ABS4SW05</accession>
<gene>
    <name evidence="1" type="ORF">J2851_006565</name>
</gene>
<reference evidence="1 2" key="1">
    <citation type="submission" date="2021-03" db="EMBL/GenBank/DDBJ databases">
        <title>Genomic Encyclopedia of Type Strains, Phase III (KMG-III): the genomes of soil and plant-associated and newly described type strains.</title>
        <authorList>
            <person name="Whitman W."/>
        </authorList>
    </citation>
    <scope>NUCLEOTIDE SEQUENCE [LARGE SCALE GENOMIC DNA]</scope>
    <source>
        <strain evidence="1 2">IMMIB AFH-6</strain>
    </source>
</reference>
<keyword evidence="2" id="KW-1185">Reference proteome</keyword>
<dbReference type="EMBL" id="JAGINP010000034">
    <property type="protein sequence ID" value="MBP2296747.1"/>
    <property type="molecule type" value="Genomic_DNA"/>
</dbReference>
<protein>
    <submittedName>
        <fullName evidence="1">Uncharacterized protein</fullName>
    </submittedName>
</protein>
<organism evidence="1 2">
    <name type="scientific">Azospirillum rugosum</name>
    <dbReference type="NCBI Taxonomy" id="416170"/>
    <lineage>
        <taxon>Bacteria</taxon>
        <taxon>Pseudomonadati</taxon>
        <taxon>Pseudomonadota</taxon>
        <taxon>Alphaproteobacteria</taxon>
        <taxon>Rhodospirillales</taxon>
        <taxon>Azospirillaceae</taxon>
        <taxon>Azospirillum</taxon>
    </lineage>
</organism>
<dbReference type="Proteomes" id="UP000781958">
    <property type="component" value="Unassembled WGS sequence"/>
</dbReference>
<proteinExistence type="predicted"/>
<evidence type="ECO:0000313" key="2">
    <source>
        <dbReference type="Proteomes" id="UP000781958"/>
    </source>
</evidence>
<sequence>MALFERGAGPEGVGPEFQGVGEVDMRRKREVVEGQLFRKLGPGGGIWEVIAVRKDGLGTQHAQMQRADDPKTLKTLAVSTLLDPSQFEMVTEPQ</sequence>
<name>A0ABS4SW05_9PROT</name>